<dbReference type="AlphaFoldDB" id="A0A4P9YZ24"/>
<protein>
    <submittedName>
        <fullName evidence="1">Uncharacterized protein</fullName>
    </submittedName>
</protein>
<gene>
    <name evidence="1" type="ORF">SYNPS1DRAFT_29417</name>
</gene>
<evidence type="ECO:0000313" key="2">
    <source>
        <dbReference type="Proteomes" id="UP000278143"/>
    </source>
</evidence>
<sequence length="461" mass="51546">MESHRELADCTSALDMLAPWLETPPTTVVDYATLRRLLLEHSAQHPEHVDVIRSTLLTLALLPDIYLQLPTNSRTEQLQVLDQLFPSAWADTMRGSAGTAKSSEGWPMLLRNKMYEALFTEQAIEQKHATGGWRDDTHWLRLLCMWTGWLGEPLPEHGVPHLLERCTRSWSEKYDDMVVCALLLSAHQLMALAKERSQHIYQSIKSTGRSRVALALAARYSSVDTAFVRQLLQQTLHIAMPMNRANFMAFGQMISDSQQAGHAATAQAPLTVDDIQQLTHTIRHLPKGQKLDYFDQIVIDVLNSGLGQDTRVRVNSVVPDYLPSLLVNPTTQKTSTQEADGHPAEHEDTIVIALLLLLLIMESAEKRRQFDALYASGQLLEQVDATWWLTQRTYTSIGITTMADAPTTGSAARRDVPRRAATSGASILYTTTELGIIRRGARPSLEGSIIIVIVIAMHRIY</sequence>
<proteinExistence type="predicted"/>
<organism evidence="1 2">
    <name type="scientific">Syncephalis pseudoplumigaleata</name>
    <dbReference type="NCBI Taxonomy" id="1712513"/>
    <lineage>
        <taxon>Eukaryota</taxon>
        <taxon>Fungi</taxon>
        <taxon>Fungi incertae sedis</taxon>
        <taxon>Zoopagomycota</taxon>
        <taxon>Zoopagomycotina</taxon>
        <taxon>Zoopagomycetes</taxon>
        <taxon>Zoopagales</taxon>
        <taxon>Piptocephalidaceae</taxon>
        <taxon>Syncephalis</taxon>
    </lineage>
</organism>
<evidence type="ECO:0000313" key="1">
    <source>
        <dbReference type="EMBL" id="RKP24832.1"/>
    </source>
</evidence>
<name>A0A4P9YZ24_9FUNG</name>
<dbReference type="EMBL" id="KZ990014">
    <property type="protein sequence ID" value="RKP24832.1"/>
    <property type="molecule type" value="Genomic_DNA"/>
</dbReference>
<keyword evidence="2" id="KW-1185">Reference proteome</keyword>
<dbReference type="Proteomes" id="UP000278143">
    <property type="component" value="Unassembled WGS sequence"/>
</dbReference>
<reference evidence="2" key="1">
    <citation type="journal article" date="2018" name="Nat. Microbiol.">
        <title>Leveraging single-cell genomics to expand the fungal tree of life.</title>
        <authorList>
            <person name="Ahrendt S.R."/>
            <person name="Quandt C.A."/>
            <person name="Ciobanu D."/>
            <person name="Clum A."/>
            <person name="Salamov A."/>
            <person name="Andreopoulos B."/>
            <person name="Cheng J.F."/>
            <person name="Woyke T."/>
            <person name="Pelin A."/>
            <person name="Henrissat B."/>
            <person name="Reynolds N.K."/>
            <person name="Benny G.L."/>
            <person name="Smith M.E."/>
            <person name="James T.Y."/>
            <person name="Grigoriev I.V."/>
        </authorList>
    </citation>
    <scope>NUCLEOTIDE SEQUENCE [LARGE SCALE GENOMIC DNA]</scope>
    <source>
        <strain evidence="2">Benny S71-1</strain>
    </source>
</reference>
<accession>A0A4P9YZ24</accession>